<name>A0ABD3QWU4_9STRA</name>
<keyword evidence="2" id="KW-0285">Flavoprotein</keyword>
<comment type="caution">
    <text evidence="15">The sequence shown here is derived from an EMBL/GenBank/DDBJ whole genome shotgun (WGS) entry which is preliminary data.</text>
</comment>
<dbReference type="PANTHER" id="PTHR11082:SF5">
    <property type="entry name" value="TRNA-DIHYDROURIDINE(16_17) SYNTHASE [NAD(P)(+)]-LIKE"/>
    <property type="match status" value="1"/>
</dbReference>
<dbReference type="AlphaFoldDB" id="A0ABD3QWU4"/>
<evidence type="ECO:0000256" key="11">
    <source>
        <dbReference type="ARBA" id="ARBA00047652"/>
    </source>
</evidence>
<proteinExistence type="inferred from homology"/>
<feature type="domain" description="DUS-like FMN-binding" evidence="14">
    <location>
        <begin position="119"/>
        <end position="164"/>
    </location>
</feature>
<evidence type="ECO:0000256" key="4">
    <source>
        <dbReference type="ARBA" id="ARBA00022694"/>
    </source>
</evidence>
<evidence type="ECO:0000256" key="8">
    <source>
        <dbReference type="ARBA" id="ARBA00038313"/>
    </source>
</evidence>
<evidence type="ECO:0000256" key="13">
    <source>
        <dbReference type="ARBA" id="ARBA00049467"/>
    </source>
</evidence>
<dbReference type="PANTHER" id="PTHR11082">
    <property type="entry name" value="TRNA-DIHYDROURIDINE SYNTHASE"/>
    <property type="match status" value="1"/>
</dbReference>
<dbReference type="Proteomes" id="UP001516023">
    <property type="component" value="Unassembled WGS sequence"/>
</dbReference>
<dbReference type="PROSITE" id="PS01136">
    <property type="entry name" value="UPF0034"/>
    <property type="match status" value="1"/>
</dbReference>
<keyword evidence="7" id="KW-0520">NAD</keyword>
<keyword evidence="16" id="KW-1185">Reference proteome</keyword>
<accession>A0ABD3QWU4</accession>
<dbReference type="GO" id="GO:0002943">
    <property type="term" value="P:tRNA dihydrouridine synthesis"/>
    <property type="evidence" value="ECO:0007669"/>
    <property type="project" value="UniProtKB-ARBA"/>
</dbReference>
<evidence type="ECO:0000313" key="15">
    <source>
        <dbReference type="EMBL" id="KAL3804688.1"/>
    </source>
</evidence>
<dbReference type="EMBL" id="JABMIG020000006">
    <property type="protein sequence ID" value="KAL3804688.1"/>
    <property type="molecule type" value="Genomic_DNA"/>
</dbReference>
<evidence type="ECO:0000256" key="3">
    <source>
        <dbReference type="ARBA" id="ARBA00022643"/>
    </source>
</evidence>
<dbReference type="CDD" id="cd02801">
    <property type="entry name" value="DUS_like_FMN"/>
    <property type="match status" value="1"/>
</dbReference>
<comment type="cofactor">
    <cofactor evidence="1">
        <name>FMN</name>
        <dbReference type="ChEBI" id="CHEBI:58210"/>
    </cofactor>
</comment>
<evidence type="ECO:0000256" key="9">
    <source>
        <dbReference type="ARBA" id="ARBA00038890"/>
    </source>
</evidence>
<evidence type="ECO:0000256" key="6">
    <source>
        <dbReference type="ARBA" id="ARBA00023002"/>
    </source>
</evidence>
<reference evidence="15 16" key="1">
    <citation type="journal article" date="2020" name="G3 (Bethesda)">
        <title>Improved Reference Genome for Cyclotella cryptica CCMP332, a Model for Cell Wall Morphogenesis, Salinity Adaptation, and Lipid Production in Diatoms (Bacillariophyta).</title>
        <authorList>
            <person name="Roberts W.R."/>
            <person name="Downey K.M."/>
            <person name="Ruck E.C."/>
            <person name="Traller J.C."/>
            <person name="Alverson A.J."/>
        </authorList>
    </citation>
    <scope>NUCLEOTIDE SEQUENCE [LARGE SCALE GENOMIC DNA]</scope>
    <source>
        <strain evidence="15 16">CCMP332</strain>
    </source>
</reference>
<feature type="domain" description="DUS-like FMN-binding" evidence="14">
    <location>
        <begin position="222"/>
        <end position="442"/>
    </location>
</feature>
<dbReference type="Gene3D" id="3.20.20.70">
    <property type="entry name" value="Aldolase class I"/>
    <property type="match status" value="1"/>
</dbReference>
<dbReference type="EC" id="1.3.1.88" evidence="9"/>
<comment type="catalytic activity">
    <reaction evidence="13">
        <text>5,6-dihydrouridine(17) in tRNA + NADP(+) = uridine(17) in tRNA + NADPH + H(+)</text>
        <dbReference type="Rhea" id="RHEA:53368"/>
        <dbReference type="Rhea" id="RHEA-COMP:13541"/>
        <dbReference type="Rhea" id="RHEA-COMP:13542"/>
        <dbReference type="ChEBI" id="CHEBI:15378"/>
        <dbReference type="ChEBI" id="CHEBI:57783"/>
        <dbReference type="ChEBI" id="CHEBI:58349"/>
        <dbReference type="ChEBI" id="CHEBI:65315"/>
        <dbReference type="ChEBI" id="CHEBI:74443"/>
        <dbReference type="EC" id="1.3.1.88"/>
    </reaction>
    <physiologicalReaction direction="right-to-left" evidence="13">
        <dbReference type="Rhea" id="RHEA:53370"/>
    </physiologicalReaction>
</comment>
<protein>
    <recommendedName>
        <fullName evidence="9">tRNA-dihydrouridine(16/17) synthase [NAD(P)(+)]</fullName>
        <ecNumber evidence="9">1.3.1.88</ecNumber>
    </recommendedName>
</protein>
<keyword evidence="5" id="KW-0521">NADP</keyword>
<keyword evidence="3" id="KW-0288">FMN</keyword>
<evidence type="ECO:0000256" key="1">
    <source>
        <dbReference type="ARBA" id="ARBA00001917"/>
    </source>
</evidence>
<keyword evidence="4" id="KW-0819">tRNA processing</keyword>
<evidence type="ECO:0000256" key="7">
    <source>
        <dbReference type="ARBA" id="ARBA00023027"/>
    </source>
</evidence>
<dbReference type="InterPro" id="IPR018517">
    <property type="entry name" value="tRNA_hU_synthase_CS"/>
</dbReference>
<keyword evidence="6" id="KW-0560">Oxidoreductase</keyword>
<dbReference type="InterPro" id="IPR035587">
    <property type="entry name" value="DUS-like_FMN-bd"/>
</dbReference>
<dbReference type="InterPro" id="IPR013785">
    <property type="entry name" value="Aldolase_TIM"/>
</dbReference>
<evidence type="ECO:0000313" key="16">
    <source>
        <dbReference type="Proteomes" id="UP001516023"/>
    </source>
</evidence>
<dbReference type="SUPFAM" id="SSF51395">
    <property type="entry name" value="FMN-linked oxidoreductases"/>
    <property type="match status" value="1"/>
</dbReference>
<comment type="catalytic activity">
    <reaction evidence="11">
        <text>5,6-dihydrouridine(16) in tRNA + NADP(+) = uridine(16) in tRNA + NADPH + H(+)</text>
        <dbReference type="Rhea" id="RHEA:53376"/>
        <dbReference type="Rhea" id="RHEA-COMP:13543"/>
        <dbReference type="Rhea" id="RHEA-COMP:13544"/>
        <dbReference type="ChEBI" id="CHEBI:15378"/>
        <dbReference type="ChEBI" id="CHEBI:57783"/>
        <dbReference type="ChEBI" id="CHEBI:58349"/>
        <dbReference type="ChEBI" id="CHEBI:65315"/>
        <dbReference type="ChEBI" id="CHEBI:74443"/>
        <dbReference type="EC" id="1.3.1.88"/>
    </reaction>
    <physiologicalReaction direction="right-to-left" evidence="11">
        <dbReference type="Rhea" id="RHEA:53378"/>
    </physiologicalReaction>
</comment>
<evidence type="ECO:0000259" key="14">
    <source>
        <dbReference type="Pfam" id="PF01207"/>
    </source>
</evidence>
<gene>
    <name evidence="15" type="ORF">HJC23_008503</name>
</gene>
<dbReference type="Pfam" id="PF01207">
    <property type="entry name" value="Dus"/>
    <property type="match status" value="2"/>
</dbReference>
<evidence type="ECO:0000256" key="2">
    <source>
        <dbReference type="ARBA" id="ARBA00022630"/>
    </source>
</evidence>
<evidence type="ECO:0000256" key="5">
    <source>
        <dbReference type="ARBA" id="ARBA00022857"/>
    </source>
</evidence>
<evidence type="ECO:0000256" key="12">
    <source>
        <dbReference type="ARBA" id="ARBA00048934"/>
    </source>
</evidence>
<comment type="catalytic activity">
    <reaction evidence="12">
        <text>5,6-dihydrouridine(16) in tRNA + NAD(+) = uridine(16) in tRNA + NADH + H(+)</text>
        <dbReference type="Rhea" id="RHEA:53380"/>
        <dbReference type="Rhea" id="RHEA-COMP:13543"/>
        <dbReference type="Rhea" id="RHEA-COMP:13544"/>
        <dbReference type="ChEBI" id="CHEBI:15378"/>
        <dbReference type="ChEBI" id="CHEBI:57540"/>
        <dbReference type="ChEBI" id="CHEBI:57945"/>
        <dbReference type="ChEBI" id="CHEBI:65315"/>
        <dbReference type="ChEBI" id="CHEBI:74443"/>
        <dbReference type="EC" id="1.3.1.88"/>
    </reaction>
    <physiologicalReaction direction="right-to-left" evidence="12">
        <dbReference type="Rhea" id="RHEA:53382"/>
    </physiologicalReaction>
</comment>
<evidence type="ECO:0000256" key="10">
    <source>
        <dbReference type="ARBA" id="ARBA00047287"/>
    </source>
</evidence>
<sequence>MHRFDPVQDLHTLNVETRSVISFAKFQPLRSLFIIFLLCPAQARQIHSMALRRLDLASRMMSSIPSSCFCSHNLHRIQQQAIHALSPRNVATSAQLNGDSVISTPSKSFYQRIGSPKHILAPMVAQSDLAFRLMCEQLYNVDLSYTQMIHAYNFVESNGETFRNNHLDVYSHSLVRGVLLGEVDRQEVIVTQSQVNALKGLSERDIDASRKQILALLHQSGRNIFMPMKPTIVQIAAHDPDIAVEAAHLILEKSGCSNANEDESPVAAIDLNLGCPQAIARKGKYGAFLHDEYPKLAYNVLQRLRSELPRQIGVTAKIRLPPTLADAETGRLGSQAVMPPSADDRIRRLIDCGVDLITVHGRTRFENKVAVGAADWKAIGRCIATARAHSGDEAYPIFANGGIETFDDVKNCFRHTGACGVMSSESLLENPGLFKGLDEMEGSHISTAKFLFERQLSYAETYLHYATVFPPLPGSLGAKGGCFNVIRSHLFKFLHRYLEENPDLRSLLGDQAFNNIRQARALVSEIRNRYESMNEEELMLKSSASINSSWYRRHRNPNISATNSFVSYIKEQTLSSEEKKQLVKERIQKLREQRINKEGKFKITL</sequence>
<organism evidence="15 16">
    <name type="scientific">Cyclotella cryptica</name>
    <dbReference type="NCBI Taxonomy" id="29204"/>
    <lineage>
        <taxon>Eukaryota</taxon>
        <taxon>Sar</taxon>
        <taxon>Stramenopiles</taxon>
        <taxon>Ochrophyta</taxon>
        <taxon>Bacillariophyta</taxon>
        <taxon>Coscinodiscophyceae</taxon>
        <taxon>Thalassiosirophycidae</taxon>
        <taxon>Stephanodiscales</taxon>
        <taxon>Stephanodiscaceae</taxon>
        <taxon>Cyclotella</taxon>
    </lineage>
</organism>
<comment type="catalytic activity">
    <reaction evidence="10">
        <text>5,6-dihydrouridine(17) in tRNA + NAD(+) = uridine(17) in tRNA + NADH + H(+)</text>
        <dbReference type="Rhea" id="RHEA:53372"/>
        <dbReference type="Rhea" id="RHEA-COMP:13541"/>
        <dbReference type="Rhea" id="RHEA-COMP:13542"/>
        <dbReference type="ChEBI" id="CHEBI:15378"/>
        <dbReference type="ChEBI" id="CHEBI:57540"/>
        <dbReference type="ChEBI" id="CHEBI:57945"/>
        <dbReference type="ChEBI" id="CHEBI:65315"/>
        <dbReference type="ChEBI" id="CHEBI:74443"/>
        <dbReference type="EC" id="1.3.1.88"/>
    </reaction>
    <physiologicalReaction direction="right-to-left" evidence="10">
        <dbReference type="Rhea" id="RHEA:53374"/>
    </physiologicalReaction>
</comment>
<dbReference type="GO" id="GO:0016491">
    <property type="term" value="F:oxidoreductase activity"/>
    <property type="evidence" value="ECO:0007669"/>
    <property type="project" value="UniProtKB-KW"/>
</dbReference>
<comment type="similarity">
    <text evidence="8">Belongs to the Dus family. Dus1 subfamily.</text>
</comment>